<dbReference type="GeneID" id="63853464"/>
<feature type="region of interest" description="Disordered" evidence="1">
    <location>
        <begin position="62"/>
        <end position="82"/>
    </location>
</feature>
<feature type="compositionally biased region" description="Polar residues" evidence="1">
    <location>
        <begin position="159"/>
        <end position="191"/>
    </location>
</feature>
<dbReference type="Gene3D" id="3.40.50.150">
    <property type="entry name" value="Vaccinia Virus protein VP39"/>
    <property type="match status" value="1"/>
</dbReference>
<dbReference type="InterPro" id="IPR029063">
    <property type="entry name" value="SAM-dependent_MTases_sf"/>
</dbReference>
<protein>
    <recommendedName>
        <fullName evidence="4">Methyltransferase type 11 domain-containing protein</fullName>
    </recommendedName>
</protein>
<feature type="compositionally biased region" description="Low complexity" evidence="1">
    <location>
        <begin position="29"/>
        <end position="45"/>
    </location>
</feature>
<reference evidence="2" key="1">
    <citation type="submission" date="2020-01" db="EMBL/GenBank/DDBJ databases">
        <authorList>
            <consortium name="DOE Joint Genome Institute"/>
            <person name="Haridas S."/>
            <person name="Albert R."/>
            <person name="Binder M."/>
            <person name="Bloem J."/>
            <person name="Labutti K."/>
            <person name="Salamov A."/>
            <person name="Andreopoulos B."/>
            <person name="Baker S.E."/>
            <person name="Barry K."/>
            <person name="Bills G."/>
            <person name="Bluhm B.H."/>
            <person name="Cannon C."/>
            <person name="Castanera R."/>
            <person name="Culley D.E."/>
            <person name="Daum C."/>
            <person name="Ezra D."/>
            <person name="Gonzalez J.B."/>
            <person name="Henrissat B."/>
            <person name="Kuo A."/>
            <person name="Liang C."/>
            <person name="Lipzen A."/>
            <person name="Lutzoni F."/>
            <person name="Magnuson J."/>
            <person name="Mondo S."/>
            <person name="Nolan M."/>
            <person name="Ohm R."/>
            <person name="Pangilinan J."/>
            <person name="Park H.-J."/>
            <person name="Ramirez L."/>
            <person name="Alfaro M."/>
            <person name="Sun H."/>
            <person name="Tritt A."/>
            <person name="Yoshinaga Y."/>
            <person name="Zwiers L.-H."/>
            <person name="Turgeon B.G."/>
            <person name="Goodwin S.B."/>
            <person name="Spatafora J.W."/>
            <person name="Crous P.W."/>
            <person name="Grigoriev I.V."/>
        </authorList>
    </citation>
    <scope>NUCLEOTIDE SEQUENCE</scope>
    <source>
        <strain evidence="2">CBS 394.84</strain>
    </source>
</reference>
<dbReference type="AlphaFoldDB" id="A0A9P4L4G3"/>
<evidence type="ECO:0000313" key="3">
    <source>
        <dbReference type="Proteomes" id="UP000800039"/>
    </source>
</evidence>
<dbReference type="Proteomes" id="UP000800039">
    <property type="component" value="Unassembled WGS sequence"/>
</dbReference>
<evidence type="ECO:0000256" key="1">
    <source>
        <dbReference type="SAM" id="MobiDB-lite"/>
    </source>
</evidence>
<gene>
    <name evidence="2" type="ORF">K460DRAFT_398766</name>
</gene>
<evidence type="ECO:0008006" key="4">
    <source>
        <dbReference type="Google" id="ProtNLM"/>
    </source>
</evidence>
<dbReference type="EMBL" id="ML976619">
    <property type="protein sequence ID" value="KAF1840863.1"/>
    <property type="molecule type" value="Genomic_DNA"/>
</dbReference>
<proteinExistence type="predicted"/>
<evidence type="ECO:0000313" key="2">
    <source>
        <dbReference type="EMBL" id="KAF1840863.1"/>
    </source>
</evidence>
<dbReference type="SUPFAM" id="SSF53335">
    <property type="entry name" value="S-adenosyl-L-methionine-dependent methyltransferases"/>
    <property type="match status" value="1"/>
</dbReference>
<feature type="compositionally biased region" description="Basic and acidic residues" evidence="1">
    <location>
        <begin position="12"/>
        <end position="28"/>
    </location>
</feature>
<dbReference type="RefSeq" id="XP_040783426.1">
    <property type="nucleotide sequence ID" value="XM_040936213.1"/>
</dbReference>
<dbReference type="OrthoDB" id="3902588at2759"/>
<feature type="region of interest" description="Disordered" evidence="1">
    <location>
        <begin position="127"/>
        <end position="191"/>
    </location>
</feature>
<name>A0A9P4L4G3_9PLEO</name>
<accession>A0A9P4L4G3</accession>
<comment type="caution">
    <text evidence="2">The sequence shown here is derived from an EMBL/GenBank/DDBJ whole genome shotgun (WGS) entry which is preliminary data.</text>
</comment>
<keyword evidence="3" id="KW-1185">Reference proteome</keyword>
<sequence>MFSADLSWTDPNTEKIGERRERKARERSTAAASVKTSKSSRSSISAERELWWTSGLKKARSLKPSMLRPASSSSSSQKTVHVIPRKLDKKLAPGFKDPMLQPGWTYSSTLSSMLPSGASLDLPEYEVPELEGDTSSRRTDSTGPRSSNDRRWEVKTPMNADSVNEISQSQRQRTSPGSFVTSRTRVSSAATENDDCAAAPDLVVPRIKRRPQSVKIEGALSLEALKLHDAIQESRTSEEIERTSLNSIGSDSKITCRPLSQWECLAPRKVPTEMHLLPKSTTTKVAVSHSSTTELNRFQRFIRRMESAGPKVVLDRLKEEWQEPVSEDVNEELALEKQLWLLTGFQMQNLGKNRIAPKPDCDTGRLLELYGNLSEVYQLSAMHPSKTVHFLTTKPQRLIPLPGNVSFLTVREAGVVPLPYPEGYFSHIRASTLPSLVPSAKLPDLFRECYKLLAPGGLLEIRIMDAAPVRKTAGPLMRTWIEDRLSVNLERLFRCSKPCLLVPTWLNDAGFDLTRVEEDQNVTLPCAFDTSCNDVDKELSTTIGRALWKDIWGSFVDDVPDESRWWWDDSDIVQECLDRQTVFECRAIFAYKR</sequence>
<feature type="region of interest" description="Disordered" evidence="1">
    <location>
        <begin position="1"/>
        <end position="46"/>
    </location>
</feature>
<organism evidence="2 3">
    <name type="scientific">Cucurbitaria berberidis CBS 394.84</name>
    <dbReference type="NCBI Taxonomy" id="1168544"/>
    <lineage>
        <taxon>Eukaryota</taxon>
        <taxon>Fungi</taxon>
        <taxon>Dikarya</taxon>
        <taxon>Ascomycota</taxon>
        <taxon>Pezizomycotina</taxon>
        <taxon>Dothideomycetes</taxon>
        <taxon>Pleosporomycetidae</taxon>
        <taxon>Pleosporales</taxon>
        <taxon>Pleosporineae</taxon>
        <taxon>Cucurbitariaceae</taxon>
        <taxon>Cucurbitaria</taxon>
    </lineage>
</organism>